<protein>
    <submittedName>
        <fullName evidence="1">Uncharacterized protein</fullName>
    </submittedName>
</protein>
<comment type="caution">
    <text evidence="1">The sequence shown here is derived from an EMBL/GenBank/DDBJ whole genome shotgun (WGS) entry which is preliminary data.</text>
</comment>
<proteinExistence type="predicted"/>
<dbReference type="Proteomes" id="UP000178092">
    <property type="component" value="Unassembled WGS sequence"/>
</dbReference>
<dbReference type="AlphaFoldDB" id="A0A1G2R3Z4"/>
<evidence type="ECO:0000313" key="2">
    <source>
        <dbReference type="Proteomes" id="UP000178092"/>
    </source>
</evidence>
<dbReference type="EMBL" id="MHTV01000010">
    <property type="protein sequence ID" value="OHA67447.1"/>
    <property type="molecule type" value="Genomic_DNA"/>
</dbReference>
<reference evidence="1 2" key="1">
    <citation type="journal article" date="2016" name="Nat. Commun.">
        <title>Thousands of microbial genomes shed light on interconnected biogeochemical processes in an aquifer system.</title>
        <authorList>
            <person name="Anantharaman K."/>
            <person name="Brown C.T."/>
            <person name="Hug L.A."/>
            <person name="Sharon I."/>
            <person name="Castelle C.J."/>
            <person name="Probst A.J."/>
            <person name="Thomas B.C."/>
            <person name="Singh A."/>
            <person name="Wilkins M.J."/>
            <person name="Karaoz U."/>
            <person name="Brodie E.L."/>
            <person name="Williams K.H."/>
            <person name="Hubbard S.S."/>
            <person name="Banfield J.F."/>
        </authorList>
    </citation>
    <scope>NUCLEOTIDE SEQUENCE [LARGE SCALE GENOMIC DNA]</scope>
</reference>
<gene>
    <name evidence="1" type="ORF">A3C04_00785</name>
</gene>
<name>A0A1G2R3Z4_9BACT</name>
<evidence type="ECO:0000313" key="1">
    <source>
        <dbReference type="EMBL" id="OHA67447.1"/>
    </source>
</evidence>
<organism evidence="1 2">
    <name type="scientific">Candidatus Wildermuthbacteria bacterium RIFCSPHIGHO2_02_FULL_45_25</name>
    <dbReference type="NCBI Taxonomy" id="1802450"/>
    <lineage>
        <taxon>Bacteria</taxon>
        <taxon>Candidatus Wildermuthiibacteriota</taxon>
    </lineage>
</organism>
<sequence length="105" mass="12234">MYKPDEKKWKNFSRSQQLGHIAAELARATNAALQNGQEEKQWAKEAYDRALILIDACLNDTQWKGKASYLYRLRDVMASEYMGDQNPAVTRFLSFELLENLKNFQ</sequence>
<accession>A0A1G2R3Z4</accession>